<dbReference type="EMBL" id="KK789147">
    <property type="protein sequence ID" value="KDO37976.1"/>
    <property type="molecule type" value="Genomic_DNA"/>
</dbReference>
<name>A0A067DH67_CITSI</name>
<proteinExistence type="predicted"/>
<protein>
    <submittedName>
        <fullName evidence="1">Uncharacterized protein</fullName>
    </submittedName>
</protein>
<evidence type="ECO:0000313" key="2">
    <source>
        <dbReference type="Proteomes" id="UP000027120"/>
    </source>
</evidence>
<sequence>MNLNVIVSVTSATFTHCKTVIQPQSLPRVHHISRHRFRFTKKKNLRLVSLENVFNSWNVRIFLKPQTFQLMIFIAFGGAGHQPPPIILP</sequence>
<dbReference type="Proteomes" id="UP000027120">
    <property type="component" value="Unassembled WGS sequence"/>
</dbReference>
<accession>A0A067DH67</accession>
<dbReference type="AlphaFoldDB" id="A0A067DH67"/>
<organism evidence="1 2">
    <name type="scientific">Citrus sinensis</name>
    <name type="common">Sweet orange</name>
    <name type="synonym">Citrus aurantium var. sinensis</name>
    <dbReference type="NCBI Taxonomy" id="2711"/>
    <lineage>
        <taxon>Eukaryota</taxon>
        <taxon>Viridiplantae</taxon>
        <taxon>Streptophyta</taxon>
        <taxon>Embryophyta</taxon>
        <taxon>Tracheophyta</taxon>
        <taxon>Spermatophyta</taxon>
        <taxon>Magnoliopsida</taxon>
        <taxon>eudicotyledons</taxon>
        <taxon>Gunneridae</taxon>
        <taxon>Pentapetalae</taxon>
        <taxon>rosids</taxon>
        <taxon>malvids</taxon>
        <taxon>Sapindales</taxon>
        <taxon>Rutaceae</taxon>
        <taxon>Aurantioideae</taxon>
        <taxon>Citrus</taxon>
    </lineage>
</organism>
<gene>
    <name evidence="1" type="ORF">CISIN_1g034612mg</name>
</gene>
<evidence type="ECO:0000313" key="1">
    <source>
        <dbReference type="EMBL" id="KDO37976.1"/>
    </source>
</evidence>
<keyword evidence="2" id="KW-1185">Reference proteome</keyword>
<reference evidence="1 2" key="1">
    <citation type="submission" date="2014-04" db="EMBL/GenBank/DDBJ databases">
        <authorList>
            <consortium name="International Citrus Genome Consortium"/>
            <person name="Gmitter F."/>
            <person name="Chen C."/>
            <person name="Farmerie W."/>
            <person name="Harkins T."/>
            <person name="Desany B."/>
            <person name="Mohiuddin M."/>
            <person name="Kodira C."/>
            <person name="Borodovsky M."/>
            <person name="Lomsadze A."/>
            <person name="Burns P."/>
            <person name="Jenkins J."/>
            <person name="Prochnik S."/>
            <person name="Shu S."/>
            <person name="Chapman J."/>
            <person name="Pitluck S."/>
            <person name="Schmutz J."/>
            <person name="Rokhsar D."/>
        </authorList>
    </citation>
    <scope>NUCLEOTIDE SEQUENCE</scope>
</reference>